<organism evidence="1 3">
    <name type="scientific">Microthlaspi erraticum</name>
    <dbReference type="NCBI Taxonomy" id="1685480"/>
    <lineage>
        <taxon>Eukaryota</taxon>
        <taxon>Viridiplantae</taxon>
        <taxon>Streptophyta</taxon>
        <taxon>Embryophyta</taxon>
        <taxon>Tracheophyta</taxon>
        <taxon>Spermatophyta</taxon>
        <taxon>Magnoliopsida</taxon>
        <taxon>eudicotyledons</taxon>
        <taxon>Gunneridae</taxon>
        <taxon>Pentapetalae</taxon>
        <taxon>rosids</taxon>
        <taxon>malvids</taxon>
        <taxon>Brassicales</taxon>
        <taxon>Brassicaceae</taxon>
        <taxon>Coluteocarpeae</taxon>
        <taxon>Microthlaspi</taxon>
    </lineage>
</organism>
<dbReference type="Proteomes" id="UP000467841">
    <property type="component" value="Unassembled WGS sequence"/>
</dbReference>
<dbReference type="EMBL" id="CACVBM020001326">
    <property type="protein sequence ID" value="CAA7045602.1"/>
    <property type="molecule type" value="Genomic_DNA"/>
</dbReference>
<gene>
    <name evidence="1" type="ORF">MERR_LOCUS32509</name>
    <name evidence="2" type="ORF">MERR_LOCUS32837</name>
</gene>
<dbReference type="EMBL" id="CACVBM020001318">
    <property type="protein sequence ID" value="CAA7045274.1"/>
    <property type="molecule type" value="Genomic_DNA"/>
</dbReference>
<protein>
    <submittedName>
        <fullName evidence="1">Uncharacterized protein</fullName>
    </submittedName>
</protein>
<evidence type="ECO:0000313" key="3">
    <source>
        <dbReference type="Proteomes" id="UP000467841"/>
    </source>
</evidence>
<keyword evidence="3" id="KW-1185">Reference proteome</keyword>
<accession>A0A6D2JN37</accession>
<sequence length="94" mass="10669">MDWSVPDNIGIVFGDVRADASWRGDCKVTGLGWEFSSCSDRVLSQHLLMAESPAIRAALEETLIRRFKSLWLEPDPSNYDMSRFQSFAEFHGDV</sequence>
<proteinExistence type="predicted"/>
<evidence type="ECO:0000313" key="1">
    <source>
        <dbReference type="EMBL" id="CAA7045274.1"/>
    </source>
</evidence>
<evidence type="ECO:0000313" key="2">
    <source>
        <dbReference type="EMBL" id="CAA7045602.1"/>
    </source>
</evidence>
<dbReference type="AlphaFoldDB" id="A0A6D2JN37"/>
<reference evidence="1 3" key="1">
    <citation type="submission" date="2020-01" db="EMBL/GenBank/DDBJ databases">
        <authorList>
            <person name="Mishra B."/>
        </authorList>
    </citation>
    <scope>NUCLEOTIDE SEQUENCE [LARGE SCALE GENOMIC DNA]</scope>
</reference>
<name>A0A6D2JN37_9BRAS</name>